<feature type="compositionally biased region" description="Polar residues" evidence="1">
    <location>
        <begin position="39"/>
        <end position="64"/>
    </location>
</feature>
<proteinExistence type="predicted"/>
<protein>
    <submittedName>
        <fullName evidence="2">Uncharacterized protein</fullName>
    </submittedName>
</protein>
<feature type="compositionally biased region" description="Polar residues" evidence="1">
    <location>
        <begin position="79"/>
        <end position="99"/>
    </location>
</feature>
<organism evidence="2 3">
    <name type="scientific">Capsaspora owczarzaki (strain ATCC 30864)</name>
    <dbReference type="NCBI Taxonomy" id="595528"/>
    <lineage>
        <taxon>Eukaryota</taxon>
        <taxon>Filasterea</taxon>
        <taxon>Capsaspora</taxon>
    </lineage>
</organism>
<name>A0A0D2WQ57_CAPO3</name>
<feature type="region of interest" description="Disordered" evidence="1">
    <location>
        <begin position="20"/>
        <end position="104"/>
    </location>
</feature>
<evidence type="ECO:0000313" key="3">
    <source>
        <dbReference type="Proteomes" id="UP000008743"/>
    </source>
</evidence>
<sequence>MLSTSSYASMSGLPSAYEPCSPHHHHHHHYDHYDNYDHSTGSPPRGGQSSTSATLTRGSPSSLGPFSDAAAWSSASGSPRHNLTYTSTFTSNTSGSPAMSSRPGRVRTFAEAAEGGEFEQLPAHSSTRSAGSTNNSDPSQSHPLLLDLYQQQPRKRLATRVDDTPDDESDASLSTAALPLFEHARTTMLHDASQLGLQNHAASAVVGALLSRKRGLEANDSEDGHDADLARKRARADLGDADDGGDDIANKVTFEHGSTRRNYYDAFEQAETNAQLSDSVLAKRTRTGLFDDNVGSFSFAAACAARALEADAALESQPSMSLLNSQQPATMAAHPPFKHYSGDSDSDGSDEEDDPSRPPKTLLELSLGNATVKLLPSVSRSLPLLPQEAIPARLLYHQPPQQEPALDSTNNSLALVPYEPFSASHFVAETAQRHMERERETGHHNSLHLLISGGSQSDAMPTEEVQYDNTMDQGVDPSAYAYNNYASGGPDTDSMMMM</sequence>
<reference evidence="3" key="1">
    <citation type="submission" date="2011-02" db="EMBL/GenBank/DDBJ databases">
        <title>The Genome Sequence of Capsaspora owczarzaki ATCC 30864.</title>
        <authorList>
            <person name="Russ C."/>
            <person name="Cuomo C."/>
            <person name="Burger G."/>
            <person name="Gray M.W."/>
            <person name="Holland P.W.H."/>
            <person name="King N."/>
            <person name="Lang F.B.F."/>
            <person name="Roger A.J."/>
            <person name="Ruiz-Trillo I."/>
            <person name="Young S.K."/>
            <person name="Zeng Q."/>
            <person name="Gargeya S."/>
            <person name="Alvarado L."/>
            <person name="Berlin A."/>
            <person name="Chapman S.B."/>
            <person name="Chen Z."/>
            <person name="Freedman E."/>
            <person name="Gellesch M."/>
            <person name="Goldberg J."/>
            <person name="Griggs A."/>
            <person name="Gujja S."/>
            <person name="Heilman E."/>
            <person name="Heiman D."/>
            <person name="Howarth C."/>
            <person name="Mehta T."/>
            <person name="Neiman D."/>
            <person name="Pearson M."/>
            <person name="Roberts A."/>
            <person name="Saif S."/>
            <person name="Shea T."/>
            <person name="Shenoy N."/>
            <person name="Sisk P."/>
            <person name="Stolte C."/>
            <person name="Sykes S."/>
            <person name="White J."/>
            <person name="Yandava C."/>
            <person name="Haas B."/>
            <person name="Nusbaum C."/>
            <person name="Birren B."/>
        </authorList>
    </citation>
    <scope>NUCLEOTIDE SEQUENCE</scope>
    <source>
        <strain evidence="3">ATCC 30864</strain>
    </source>
</reference>
<feature type="region of interest" description="Disordered" evidence="1">
    <location>
        <begin position="117"/>
        <end position="142"/>
    </location>
</feature>
<feature type="region of interest" description="Disordered" evidence="1">
    <location>
        <begin position="321"/>
        <end position="362"/>
    </location>
</feature>
<dbReference type="InParanoid" id="A0A0D2WQ57"/>
<evidence type="ECO:0000313" key="2">
    <source>
        <dbReference type="EMBL" id="KJE93710.1"/>
    </source>
</evidence>
<feature type="compositionally biased region" description="Acidic residues" evidence="1">
    <location>
        <begin position="344"/>
        <end position="354"/>
    </location>
</feature>
<gene>
    <name evidence="2" type="ORF">CAOG_004463</name>
</gene>
<keyword evidence="3" id="KW-1185">Reference proteome</keyword>
<dbReference type="AlphaFoldDB" id="A0A0D2WQ57"/>
<accession>A0A0D2WQ57</accession>
<dbReference type="Proteomes" id="UP000008743">
    <property type="component" value="Unassembled WGS sequence"/>
</dbReference>
<evidence type="ECO:0000256" key="1">
    <source>
        <dbReference type="SAM" id="MobiDB-lite"/>
    </source>
</evidence>
<feature type="compositionally biased region" description="Polar residues" evidence="1">
    <location>
        <begin position="123"/>
        <end position="142"/>
    </location>
</feature>
<dbReference type="RefSeq" id="XP_004348291.2">
    <property type="nucleotide sequence ID" value="XM_004348241.2"/>
</dbReference>
<feature type="compositionally biased region" description="Low complexity" evidence="1">
    <location>
        <begin position="67"/>
        <end position="78"/>
    </location>
</feature>
<dbReference type="EMBL" id="KE346365">
    <property type="protein sequence ID" value="KJE93710.1"/>
    <property type="molecule type" value="Genomic_DNA"/>
</dbReference>